<evidence type="ECO:0000256" key="1">
    <source>
        <dbReference type="SAM" id="Phobius"/>
    </source>
</evidence>
<organism evidence="2 3">
    <name type="scientific">Anopheles quadriannulatus</name>
    <name type="common">Mosquito</name>
    <dbReference type="NCBI Taxonomy" id="34691"/>
    <lineage>
        <taxon>Eukaryota</taxon>
        <taxon>Metazoa</taxon>
        <taxon>Ecdysozoa</taxon>
        <taxon>Arthropoda</taxon>
        <taxon>Hexapoda</taxon>
        <taxon>Insecta</taxon>
        <taxon>Pterygota</taxon>
        <taxon>Neoptera</taxon>
        <taxon>Endopterygota</taxon>
        <taxon>Diptera</taxon>
        <taxon>Nematocera</taxon>
        <taxon>Culicoidea</taxon>
        <taxon>Culicidae</taxon>
        <taxon>Anophelinae</taxon>
        <taxon>Anopheles</taxon>
    </lineage>
</organism>
<keyword evidence="1" id="KW-0472">Membrane</keyword>
<sequence length="72" mass="8244">SGVESGLFGCALSRHKREQWPLPWLFGVGTPVFYRGWPKHSTRSKAKSKRKGWPQTVTGGAIFQLCVYVHRW</sequence>
<feature type="transmembrane region" description="Helical" evidence="1">
    <location>
        <begin position="20"/>
        <end position="37"/>
    </location>
</feature>
<dbReference type="AlphaFoldDB" id="A0A182XSI1"/>
<dbReference type="VEuPathDB" id="VectorBase:AQUA014793"/>
<dbReference type="EnsemblMetazoa" id="AQUA014793-RA">
    <property type="protein sequence ID" value="AQUA014793-PA"/>
    <property type="gene ID" value="AQUA014793"/>
</dbReference>
<keyword evidence="1" id="KW-0812">Transmembrane</keyword>
<keyword evidence="1" id="KW-1133">Transmembrane helix</keyword>
<proteinExistence type="predicted"/>
<accession>A0A182XSI1</accession>
<evidence type="ECO:0000313" key="3">
    <source>
        <dbReference type="Proteomes" id="UP000076407"/>
    </source>
</evidence>
<name>A0A182XSI1_ANOQN</name>
<protein>
    <submittedName>
        <fullName evidence="2">Uncharacterized protein</fullName>
    </submittedName>
</protein>
<keyword evidence="3" id="KW-1185">Reference proteome</keyword>
<dbReference type="Proteomes" id="UP000076407">
    <property type="component" value="Unassembled WGS sequence"/>
</dbReference>
<evidence type="ECO:0000313" key="2">
    <source>
        <dbReference type="EnsemblMetazoa" id="AQUA014793-PA"/>
    </source>
</evidence>
<reference evidence="2" key="1">
    <citation type="submission" date="2020-05" db="UniProtKB">
        <authorList>
            <consortium name="EnsemblMetazoa"/>
        </authorList>
    </citation>
    <scope>IDENTIFICATION</scope>
    <source>
        <strain evidence="2">SANGQUA</strain>
    </source>
</reference>